<evidence type="ECO:0008006" key="3">
    <source>
        <dbReference type="Google" id="ProtNLM"/>
    </source>
</evidence>
<evidence type="ECO:0000313" key="2">
    <source>
        <dbReference type="Proteomes" id="UP000005551"/>
    </source>
</evidence>
<organism evidence="1 2">
    <name type="scientific">Nitritalea halalkaliphila LW7</name>
    <dbReference type="NCBI Taxonomy" id="1189621"/>
    <lineage>
        <taxon>Bacteria</taxon>
        <taxon>Pseudomonadati</taxon>
        <taxon>Bacteroidota</taxon>
        <taxon>Cytophagia</taxon>
        <taxon>Cytophagales</taxon>
        <taxon>Cyclobacteriaceae</taxon>
        <taxon>Nitritalea</taxon>
    </lineage>
</organism>
<gene>
    <name evidence="1" type="ORF">A3SI_19491</name>
</gene>
<accession>I5BSP3</accession>
<dbReference type="EMBL" id="AJYA01000078">
    <property type="protein sequence ID" value="EIM72595.1"/>
    <property type="molecule type" value="Genomic_DNA"/>
</dbReference>
<dbReference type="RefSeq" id="WP_009057523.1">
    <property type="nucleotide sequence ID" value="NZ_AJYA01000078.1"/>
</dbReference>
<keyword evidence="2" id="KW-1185">Reference proteome</keyword>
<evidence type="ECO:0000313" key="1">
    <source>
        <dbReference type="EMBL" id="EIM72595.1"/>
    </source>
</evidence>
<proteinExistence type="predicted"/>
<protein>
    <recommendedName>
        <fullName evidence="3">CHAD domain-containing protein</fullName>
    </recommendedName>
</protein>
<reference evidence="1 2" key="1">
    <citation type="submission" date="2012-05" db="EMBL/GenBank/DDBJ databases">
        <title>Genome sequence of Nitritalea halalkaliphila LW7.</title>
        <authorList>
            <person name="Jangir P.K."/>
            <person name="Singh A."/>
            <person name="Shivaji S."/>
            <person name="Sharma R."/>
        </authorList>
    </citation>
    <scope>NUCLEOTIDE SEQUENCE [LARGE SCALE GENOMIC DNA]</scope>
    <source>
        <strain evidence="1 2">LW7</strain>
    </source>
</reference>
<dbReference type="OrthoDB" id="835587at2"/>
<dbReference type="Proteomes" id="UP000005551">
    <property type="component" value="Unassembled WGS sequence"/>
</dbReference>
<name>I5BSP3_9BACT</name>
<comment type="caution">
    <text evidence="1">The sequence shown here is derived from an EMBL/GenBank/DDBJ whole genome shotgun (WGS) entry which is preliminary data.</text>
</comment>
<dbReference type="AlphaFoldDB" id="I5BSP3"/>
<sequence>MSQTLPSIFAICDKQYQRLEEALLAVGKLYKSKRAAEAEEALLFLEIYAALVGRLRQREELHLPDAFKRLQRYFRRTRHLKAIENQYAHFGKALALRLPSYAQALEKEKLSLYAEAFEEVHTLTPAAHAAFYKALHKGSKAVEPLTLHQTSQALVEEELAFIRFCDGDLLDAPQWRQVYEALQRVVVLENIRLSVGLESIFLPEMHQRFTELLVAIRHWFEVQLFLQHLSYFVSMEEQTQEAYRTFLAKVRARRKAQVAHSASLLKAITKCL</sequence>